<feature type="region of interest" description="Disordered" evidence="1">
    <location>
        <begin position="405"/>
        <end position="467"/>
    </location>
</feature>
<evidence type="ECO:0000313" key="2">
    <source>
        <dbReference type="EMBL" id="KZV92319.1"/>
    </source>
</evidence>
<dbReference type="OrthoDB" id="3270336at2759"/>
<feature type="region of interest" description="Disordered" evidence="1">
    <location>
        <begin position="338"/>
        <end position="392"/>
    </location>
</feature>
<feature type="compositionally biased region" description="Low complexity" evidence="1">
    <location>
        <begin position="382"/>
        <end position="391"/>
    </location>
</feature>
<accession>A0A166AIW2</accession>
<proteinExistence type="predicted"/>
<gene>
    <name evidence="2" type="ORF">EXIGLDRAFT_769085</name>
</gene>
<feature type="region of interest" description="Disordered" evidence="1">
    <location>
        <begin position="31"/>
        <end position="56"/>
    </location>
</feature>
<reference evidence="2 3" key="1">
    <citation type="journal article" date="2016" name="Mol. Biol. Evol.">
        <title>Comparative Genomics of Early-Diverging Mushroom-Forming Fungi Provides Insights into the Origins of Lignocellulose Decay Capabilities.</title>
        <authorList>
            <person name="Nagy L.G."/>
            <person name="Riley R."/>
            <person name="Tritt A."/>
            <person name="Adam C."/>
            <person name="Daum C."/>
            <person name="Floudas D."/>
            <person name="Sun H."/>
            <person name="Yadav J.S."/>
            <person name="Pangilinan J."/>
            <person name="Larsson K.H."/>
            <person name="Matsuura K."/>
            <person name="Barry K."/>
            <person name="Labutti K."/>
            <person name="Kuo R."/>
            <person name="Ohm R.A."/>
            <person name="Bhattacharya S.S."/>
            <person name="Shirouzu T."/>
            <person name="Yoshinaga Y."/>
            <person name="Martin F.M."/>
            <person name="Grigoriev I.V."/>
            <person name="Hibbett D.S."/>
        </authorList>
    </citation>
    <scope>NUCLEOTIDE SEQUENCE [LARGE SCALE GENOMIC DNA]</scope>
    <source>
        <strain evidence="2 3">HHB12029</strain>
    </source>
</reference>
<dbReference type="EMBL" id="KV426010">
    <property type="protein sequence ID" value="KZV92319.1"/>
    <property type="molecule type" value="Genomic_DNA"/>
</dbReference>
<dbReference type="Proteomes" id="UP000077266">
    <property type="component" value="Unassembled WGS sequence"/>
</dbReference>
<protein>
    <submittedName>
        <fullName evidence="2">Uncharacterized protein</fullName>
    </submittedName>
</protein>
<feature type="compositionally biased region" description="Polar residues" evidence="1">
    <location>
        <begin position="414"/>
        <end position="426"/>
    </location>
</feature>
<feature type="compositionally biased region" description="Basic and acidic residues" evidence="1">
    <location>
        <begin position="40"/>
        <end position="50"/>
    </location>
</feature>
<dbReference type="InParanoid" id="A0A166AIW2"/>
<evidence type="ECO:0000313" key="3">
    <source>
        <dbReference type="Proteomes" id="UP000077266"/>
    </source>
</evidence>
<name>A0A166AIW2_EXIGL</name>
<organism evidence="2 3">
    <name type="scientific">Exidia glandulosa HHB12029</name>
    <dbReference type="NCBI Taxonomy" id="1314781"/>
    <lineage>
        <taxon>Eukaryota</taxon>
        <taxon>Fungi</taxon>
        <taxon>Dikarya</taxon>
        <taxon>Basidiomycota</taxon>
        <taxon>Agaricomycotina</taxon>
        <taxon>Agaricomycetes</taxon>
        <taxon>Auriculariales</taxon>
        <taxon>Exidiaceae</taxon>
        <taxon>Exidia</taxon>
    </lineage>
</organism>
<sequence length="749" mass="83484">MDPVSLLDRLLFAGGHDRLLLRAVRTEGGHALSPPNFDKGFPHSESEPRPRPAPFTDKQTFTVIHRVDERIFVGRNAPAPQMAPWPRLDAEPYSSHGAATVCPSVPWFVKDDPAPYAVDPFEGMGPPLRGLPARNIGQTHALWDDAWVTQAEHGYQLQPSVILRIEAWDSTLDRVCETLKLSIIRFAPPSNAESPDALREEWRIWATEVAGIRAHVAQRLVGHGQWKTFRNEHPDLWNRLHATGIFDGSLIGAWFADPIRERAYIAFLINLGLPAYYEWTRDMEKMENMLSLAPLPGHGFEYLTQSPGGSFSYRTQPERAAIEFDPRLKPHEKLAELQAARENAPTAPSSVPVVGPTARASAPASGPAFLWPPNSPRRHEQAPSAPSQPAPVRSLLDRIAPAGASRSLADRFNTPRNDMPSSQTPAPDSPVPSPTRKAWRSSGEGRAPSLKDRIRSPSPESPTTIHPRLPRFAGVLRDVPITANGWTDIKWWDTPPLRLTNPGLEYVFSPAQPSEPRLLIQGPAYALDYVKQCSSSAPFPDHLQLVVRLLAHHIAFNTGVVVSYPDPAQTASSHFVSPEMKCNKRMTYAVAYAHWKEHATVILNRPHGYRAARMAGGVLARVADALCPGKEFPISPTDEVLRYGCPDPITVDGVALHDDWLSADEQKVLLGYDWDSRSETPRLLLPHHTMWQKHAMSVWTPEHDRWFAERLRDIQEGRGGACFLANHGWSNALRVSERKFSEYLKLANL</sequence>
<dbReference type="AlphaFoldDB" id="A0A166AIW2"/>
<keyword evidence="3" id="KW-1185">Reference proteome</keyword>
<evidence type="ECO:0000256" key="1">
    <source>
        <dbReference type="SAM" id="MobiDB-lite"/>
    </source>
</evidence>